<dbReference type="Pfam" id="PF03755">
    <property type="entry name" value="YicC-like_N"/>
    <property type="match status" value="1"/>
</dbReference>
<evidence type="ECO:0000313" key="8">
    <source>
        <dbReference type="EMBL" id="MBD3106786.1"/>
    </source>
</evidence>
<proteinExistence type="inferred from homology"/>
<feature type="domain" description="Endoribonuclease YicC-like C-terminal" evidence="7">
    <location>
        <begin position="173"/>
        <end position="291"/>
    </location>
</feature>
<evidence type="ECO:0000256" key="1">
    <source>
        <dbReference type="ARBA" id="ARBA00001968"/>
    </source>
</evidence>
<keyword evidence="4" id="KW-0378">Hydrolase</keyword>
<reference evidence="8" key="1">
    <citation type="submission" date="2020-09" db="EMBL/GenBank/DDBJ databases">
        <title>Bacillus faecalis sp. nov., a moderately halophilic bacterium isolated from cow faeces.</title>
        <authorList>
            <person name="Jiang L."/>
            <person name="Lee J."/>
        </authorList>
    </citation>
    <scope>NUCLEOTIDE SEQUENCE</scope>
    <source>
        <strain evidence="8">AGMB 02131</strain>
    </source>
</reference>
<accession>A0A927CSU4</accession>
<keyword evidence="2" id="KW-0540">Nuclease</keyword>
<dbReference type="PANTHER" id="PTHR30636:SF3">
    <property type="entry name" value="UPF0701 PROTEIN YICC"/>
    <property type="match status" value="1"/>
</dbReference>
<dbReference type="AlphaFoldDB" id="A0A927CSU4"/>
<feature type="domain" description="Endoribonuclease YicC-like N-terminal" evidence="6">
    <location>
        <begin position="2"/>
        <end position="156"/>
    </location>
</feature>
<sequence>MIVSMTGYGLGTSESERLKVRAEVKTVNHRFSEFYVRMPRQLLVLEDKIKKLLATYIRRGRAEIFITIDGEGLLTKRLEVDWSLLDQYMSHLNEVTYKYNLHPNDALQNITHLEGIFHIHEEQTNTSEVEELVMEAVKQAGEQLLAMRKAEGMRLQEDIAEQLKNFSDAADQVKEYAPLVLEQYKQRLQTRMTEFASGIIDETRMLNEVAIFTDKADINEEITRLKSHLSQVYETIESDAAIGRKLDFLVQEMNREVNTIGSKANDAKIASQVVEMKSLLEKIKEQVQNIE</sequence>
<evidence type="ECO:0000259" key="7">
    <source>
        <dbReference type="Pfam" id="PF08340"/>
    </source>
</evidence>
<evidence type="ECO:0000256" key="4">
    <source>
        <dbReference type="ARBA" id="ARBA00022801"/>
    </source>
</evidence>
<evidence type="ECO:0000313" key="9">
    <source>
        <dbReference type="Proteomes" id="UP000602076"/>
    </source>
</evidence>
<organism evidence="8 9">
    <name type="scientific">Peribacillus faecalis</name>
    <dbReference type="NCBI Taxonomy" id="2772559"/>
    <lineage>
        <taxon>Bacteria</taxon>
        <taxon>Bacillati</taxon>
        <taxon>Bacillota</taxon>
        <taxon>Bacilli</taxon>
        <taxon>Bacillales</taxon>
        <taxon>Bacillaceae</taxon>
        <taxon>Peribacillus</taxon>
    </lineage>
</organism>
<dbReference type="InterPro" id="IPR013551">
    <property type="entry name" value="YicC-like_C"/>
</dbReference>
<gene>
    <name evidence="8" type="ORF">IEO70_00150</name>
</gene>
<dbReference type="InterPro" id="IPR005229">
    <property type="entry name" value="YicC/YloC-like"/>
</dbReference>
<dbReference type="InterPro" id="IPR013527">
    <property type="entry name" value="YicC-like_N"/>
</dbReference>
<comment type="similarity">
    <text evidence="5">Belongs to the YicC/YloC family.</text>
</comment>
<comment type="caution">
    <text evidence="8">The sequence shown here is derived from an EMBL/GenBank/DDBJ whole genome shotgun (WGS) entry which is preliminary data.</text>
</comment>
<dbReference type="PANTHER" id="PTHR30636">
    <property type="entry name" value="UPF0701 PROTEIN YICC"/>
    <property type="match status" value="1"/>
</dbReference>
<comment type="cofactor">
    <cofactor evidence="1">
        <name>a divalent metal cation</name>
        <dbReference type="ChEBI" id="CHEBI:60240"/>
    </cofactor>
</comment>
<keyword evidence="9" id="KW-1185">Reference proteome</keyword>
<dbReference type="Pfam" id="PF08340">
    <property type="entry name" value="YicC-like_C"/>
    <property type="match status" value="1"/>
</dbReference>
<name>A0A927CSU4_9BACI</name>
<keyword evidence="3" id="KW-0255">Endonuclease</keyword>
<evidence type="ECO:0000256" key="5">
    <source>
        <dbReference type="ARBA" id="ARBA00035648"/>
    </source>
</evidence>
<dbReference type="Proteomes" id="UP000602076">
    <property type="component" value="Unassembled WGS sequence"/>
</dbReference>
<dbReference type="GO" id="GO:0004521">
    <property type="term" value="F:RNA endonuclease activity"/>
    <property type="evidence" value="ECO:0007669"/>
    <property type="project" value="InterPro"/>
</dbReference>
<dbReference type="RefSeq" id="WP_190996334.1">
    <property type="nucleotide sequence ID" value="NZ_JACXSI010000001.1"/>
</dbReference>
<evidence type="ECO:0000256" key="2">
    <source>
        <dbReference type="ARBA" id="ARBA00022722"/>
    </source>
</evidence>
<evidence type="ECO:0000259" key="6">
    <source>
        <dbReference type="Pfam" id="PF03755"/>
    </source>
</evidence>
<dbReference type="EMBL" id="JACXSI010000001">
    <property type="protein sequence ID" value="MBD3106786.1"/>
    <property type="molecule type" value="Genomic_DNA"/>
</dbReference>
<protein>
    <submittedName>
        <fullName evidence="8">YicC family protein</fullName>
    </submittedName>
</protein>
<evidence type="ECO:0000256" key="3">
    <source>
        <dbReference type="ARBA" id="ARBA00022759"/>
    </source>
</evidence>
<dbReference type="NCBIfam" id="TIGR00255">
    <property type="entry name" value="YicC/YloC family endoribonuclease"/>
    <property type="match status" value="1"/>
</dbReference>
<dbReference type="GO" id="GO:0016787">
    <property type="term" value="F:hydrolase activity"/>
    <property type="evidence" value="ECO:0007669"/>
    <property type="project" value="UniProtKB-KW"/>
</dbReference>